<protein>
    <submittedName>
        <fullName evidence="2">25508_t:CDS:1</fullName>
    </submittedName>
</protein>
<dbReference type="InterPro" id="IPR011333">
    <property type="entry name" value="SKP1/BTB/POZ_sf"/>
</dbReference>
<dbReference type="Gene3D" id="3.30.710.10">
    <property type="entry name" value="Potassium Channel Kv1.1, Chain A"/>
    <property type="match status" value="1"/>
</dbReference>
<proteinExistence type="predicted"/>
<keyword evidence="3" id="KW-1185">Reference proteome</keyword>
<dbReference type="PANTHER" id="PTHR24410">
    <property type="entry name" value="HL07962P-RELATED"/>
    <property type="match status" value="1"/>
</dbReference>
<evidence type="ECO:0000313" key="2">
    <source>
        <dbReference type="EMBL" id="CAG8784358.1"/>
    </source>
</evidence>
<reference evidence="2" key="1">
    <citation type="submission" date="2021-06" db="EMBL/GenBank/DDBJ databases">
        <authorList>
            <person name="Kallberg Y."/>
            <person name="Tangrot J."/>
            <person name="Rosling A."/>
        </authorList>
    </citation>
    <scope>NUCLEOTIDE SEQUENCE</scope>
    <source>
        <strain evidence="2">MA453B</strain>
    </source>
</reference>
<comment type="caution">
    <text evidence="2">The sequence shown here is derived from an EMBL/GenBank/DDBJ whole genome shotgun (WGS) entry which is preliminary data.</text>
</comment>
<dbReference type="SMART" id="SM00225">
    <property type="entry name" value="BTB"/>
    <property type="match status" value="1"/>
</dbReference>
<dbReference type="CDD" id="cd18186">
    <property type="entry name" value="BTB_POZ_ZBTB_KLHL-like"/>
    <property type="match status" value="1"/>
</dbReference>
<dbReference type="PROSITE" id="PS50097">
    <property type="entry name" value="BTB"/>
    <property type="match status" value="1"/>
</dbReference>
<dbReference type="InterPro" id="IPR000210">
    <property type="entry name" value="BTB/POZ_dom"/>
</dbReference>
<evidence type="ECO:0000259" key="1">
    <source>
        <dbReference type="PROSITE" id="PS50097"/>
    </source>
</evidence>
<organism evidence="2 3">
    <name type="scientific">Dentiscutata erythropus</name>
    <dbReference type="NCBI Taxonomy" id="1348616"/>
    <lineage>
        <taxon>Eukaryota</taxon>
        <taxon>Fungi</taxon>
        <taxon>Fungi incertae sedis</taxon>
        <taxon>Mucoromycota</taxon>
        <taxon>Glomeromycotina</taxon>
        <taxon>Glomeromycetes</taxon>
        <taxon>Diversisporales</taxon>
        <taxon>Gigasporaceae</taxon>
        <taxon>Dentiscutata</taxon>
    </lineage>
</organism>
<dbReference type="SUPFAM" id="SSF54695">
    <property type="entry name" value="POZ domain"/>
    <property type="match status" value="1"/>
</dbReference>
<dbReference type="PANTHER" id="PTHR24410:SF23">
    <property type="entry name" value="BTB DOMAIN-CONTAINING PROTEIN-RELATED"/>
    <property type="match status" value="1"/>
</dbReference>
<dbReference type="AlphaFoldDB" id="A0A9N9JMS8"/>
<dbReference type="OrthoDB" id="408604at2759"/>
<sequence length="518" mass="60816">MTFTKFFDDLSNELSNILEDSDDYDVIIQAGKEPEFKEFKAHSVILRARSPYFKVALSDKWMKNKENIYYFPKPNISPAVFHLILRYIYTGILDLKDQPGSNIFALLIAADELLLDRLFGHVQKYLISNELNWIRENLVMIIPTVFKIQRCKEIQDYITNTLNLSINSDSDLYDLLDVADELALDGLINRISEHLIEIKPSWLKENLVKILFNIIELKRCEKIQDSIIKFIGEKELSWLKENIFVFLWDTASLEKCNKLKTYIMDNICLDPETLLFELEDFPRLENYLFLELIERDNLIIEEINVWKYLMKWGMAKFISLSKEKFVNTDINNLGENEFSTFKKYIDPFIPHVRFCEISRAEFYHHVMPFKKVLSKDLYKDLKGYFLADIKPQHVKLQSRIKIDSIIIKKGNAQDIFKWIMETTLIKKPSEVILSHRVATRDRFNSNELIAKLKSSSKVLLIKVKDSDIIIGGYIKNFIYSDFKNDRAEGFVACFRNGKDSNLHESCNIEFQIQYNASS</sequence>
<dbReference type="Proteomes" id="UP000789405">
    <property type="component" value="Unassembled WGS sequence"/>
</dbReference>
<accession>A0A9N9JMS8</accession>
<feature type="non-terminal residue" evidence="2">
    <location>
        <position position="518"/>
    </location>
</feature>
<dbReference type="EMBL" id="CAJVPY010023037">
    <property type="protein sequence ID" value="CAG8784358.1"/>
    <property type="molecule type" value="Genomic_DNA"/>
</dbReference>
<dbReference type="InterPro" id="IPR051481">
    <property type="entry name" value="BTB-POZ/Galectin-3-binding"/>
</dbReference>
<name>A0A9N9JMS8_9GLOM</name>
<gene>
    <name evidence="2" type="ORF">DERYTH_LOCUS20087</name>
</gene>
<feature type="domain" description="BTB" evidence="1">
    <location>
        <begin position="24"/>
        <end position="97"/>
    </location>
</feature>
<dbReference type="Pfam" id="PF00651">
    <property type="entry name" value="BTB"/>
    <property type="match status" value="1"/>
</dbReference>
<evidence type="ECO:0000313" key="3">
    <source>
        <dbReference type="Proteomes" id="UP000789405"/>
    </source>
</evidence>